<dbReference type="SUPFAM" id="SSF50630">
    <property type="entry name" value="Acid proteases"/>
    <property type="match status" value="1"/>
</dbReference>
<sequence>MYSEGSSWKAVVVEDNVWLGDSAVSDVDNKFSTRYRFGCQNHETGLFTTQVADGIMGLSTKGRCGRTIDAHDVALAVPNVVKKLFLEDKINQNVFSLCFTPTGGAMTVGSHLNTAHHQENMTFAQVSFDSTGWYALEVRGIRIHGEDIHIDSPRLLNGGRKVIVDSGTTDSYLPAALNDEFNRVFKTVVGKEYITGGTEGYTKDEIELLPTIEYVLAGRGGVLTPSTRLMTMWDTGVDGNDVVMSIPPTRYLKKKAGRYFSTILLDEAGGGIVGASLMLHHEFVFDAERKRFEQMPTSDAVNEAVVETKGSHDEASIDEASEDDYPLVLTLGGVAIGLLFIVGIAVAVCKSKDPRWTQVNLDEFEEEEVELVTEKGAEDAAVEQGTVASYDTPPDVDDEFFNAQLEEAVDGVDKAVLHRMDV</sequence>
<gene>
    <name evidence="8" type="ORF">DYB32_007274</name>
</gene>
<evidence type="ECO:0000256" key="4">
    <source>
        <dbReference type="ARBA" id="ARBA00022801"/>
    </source>
</evidence>
<dbReference type="Proteomes" id="UP000285060">
    <property type="component" value="Unassembled WGS sequence"/>
</dbReference>
<evidence type="ECO:0000256" key="6">
    <source>
        <dbReference type="SAM" id="Phobius"/>
    </source>
</evidence>
<dbReference type="InterPro" id="IPR001969">
    <property type="entry name" value="Aspartic_peptidase_AS"/>
</dbReference>
<evidence type="ECO:0000256" key="1">
    <source>
        <dbReference type="ARBA" id="ARBA00007447"/>
    </source>
</evidence>
<keyword evidence="6" id="KW-0472">Membrane</keyword>
<reference evidence="8 9" key="1">
    <citation type="submission" date="2018-08" db="EMBL/GenBank/DDBJ databases">
        <title>Aphanomyces genome sequencing and annotation.</title>
        <authorList>
            <person name="Minardi D."/>
            <person name="Oidtmann B."/>
            <person name="Van Der Giezen M."/>
            <person name="Studholme D.J."/>
        </authorList>
    </citation>
    <scope>NUCLEOTIDE SEQUENCE [LARGE SCALE GENOMIC DNA]</scope>
    <source>
        <strain evidence="8 9">NJM0002</strain>
    </source>
</reference>
<protein>
    <recommendedName>
        <fullName evidence="7">Peptidase A1 domain-containing protein</fullName>
    </recommendedName>
</protein>
<dbReference type="PROSITE" id="PS00141">
    <property type="entry name" value="ASP_PROTEASE"/>
    <property type="match status" value="1"/>
</dbReference>
<keyword evidence="4" id="KW-0378">Hydrolase</keyword>
<proteinExistence type="inferred from homology"/>
<keyword evidence="6" id="KW-1133">Transmembrane helix</keyword>
<comment type="similarity">
    <text evidence="1">Belongs to the peptidase A1 family.</text>
</comment>
<dbReference type="Gene3D" id="2.40.70.10">
    <property type="entry name" value="Acid Proteases"/>
    <property type="match status" value="2"/>
</dbReference>
<dbReference type="InterPro" id="IPR021109">
    <property type="entry name" value="Peptidase_aspartic_dom_sf"/>
</dbReference>
<dbReference type="GO" id="GO:0006508">
    <property type="term" value="P:proteolysis"/>
    <property type="evidence" value="ECO:0007669"/>
    <property type="project" value="UniProtKB-KW"/>
</dbReference>
<dbReference type="PANTHER" id="PTHR13683:SF375">
    <property type="entry name" value="PEPTIDASE A1 DOMAIN-CONTAINING PROTEIN"/>
    <property type="match status" value="1"/>
</dbReference>
<comment type="caution">
    <text evidence="8">The sequence shown here is derived from an EMBL/GenBank/DDBJ whole genome shotgun (WGS) entry which is preliminary data.</text>
</comment>
<dbReference type="CDD" id="cd05471">
    <property type="entry name" value="pepsin_like"/>
    <property type="match status" value="1"/>
</dbReference>
<evidence type="ECO:0000256" key="3">
    <source>
        <dbReference type="ARBA" id="ARBA00022729"/>
    </source>
</evidence>
<dbReference type="VEuPathDB" id="FungiDB:H310_11845"/>
<feature type="domain" description="Peptidase A1" evidence="7">
    <location>
        <begin position="1"/>
        <end position="295"/>
    </location>
</feature>
<dbReference type="InterPro" id="IPR033121">
    <property type="entry name" value="PEPTIDASE_A1"/>
</dbReference>
<organism evidence="8 9">
    <name type="scientific">Aphanomyces invadans</name>
    <dbReference type="NCBI Taxonomy" id="157072"/>
    <lineage>
        <taxon>Eukaryota</taxon>
        <taxon>Sar</taxon>
        <taxon>Stramenopiles</taxon>
        <taxon>Oomycota</taxon>
        <taxon>Saprolegniomycetes</taxon>
        <taxon>Saprolegniales</taxon>
        <taxon>Verrucalvaceae</taxon>
        <taxon>Aphanomyces</taxon>
    </lineage>
</organism>
<keyword evidence="9" id="KW-1185">Reference proteome</keyword>
<evidence type="ECO:0000256" key="2">
    <source>
        <dbReference type="ARBA" id="ARBA00022670"/>
    </source>
</evidence>
<keyword evidence="6" id="KW-0812">Transmembrane</keyword>
<dbReference type="InterPro" id="IPR001461">
    <property type="entry name" value="Aspartic_peptidase_A1"/>
</dbReference>
<dbReference type="PROSITE" id="PS51767">
    <property type="entry name" value="PEPTIDASE_A1"/>
    <property type="match status" value="1"/>
</dbReference>
<dbReference type="GO" id="GO:0012505">
    <property type="term" value="C:endomembrane system"/>
    <property type="evidence" value="ECO:0007669"/>
    <property type="project" value="UniProtKB-SubCell"/>
</dbReference>
<dbReference type="AlphaFoldDB" id="A0A418AQX0"/>
<evidence type="ECO:0000313" key="9">
    <source>
        <dbReference type="Proteomes" id="UP000285060"/>
    </source>
</evidence>
<keyword evidence="2" id="KW-0645">Protease</keyword>
<dbReference type="Pfam" id="PF00026">
    <property type="entry name" value="Asp"/>
    <property type="match status" value="1"/>
</dbReference>
<comment type="subcellular location">
    <subcellularLocation>
        <location evidence="5">Endomembrane system</location>
        <topology evidence="5">Single-pass type I membrane protein</topology>
    </subcellularLocation>
</comment>
<dbReference type="GO" id="GO:0004190">
    <property type="term" value="F:aspartic-type endopeptidase activity"/>
    <property type="evidence" value="ECO:0007669"/>
    <property type="project" value="InterPro"/>
</dbReference>
<feature type="transmembrane region" description="Helical" evidence="6">
    <location>
        <begin position="325"/>
        <end position="348"/>
    </location>
</feature>
<dbReference type="EMBL" id="QUSY01000736">
    <property type="protein sequence ID" value="RHY27621.1"/>
    <property type="molecule type" value="Genomic_DNA"/>
</dbReference>
<accession>A0A418AQX0</accession>
<name>A0A418AQX0_9STRA</name>
<evidence type="ECO:0000259" key="7">
    <source>
        <dbReference type="PROSITE" id="PS51767"/>
    </source>
</evidence>
<keyword evidence="3" id="KW-0732">Signal</keyword>
<evidence type="ECO:0000313" key="8">
    <source>
        <dbReference type="EMBL" id="RHY27621.1"/>
    </source>
</evidence>
<evidence type="ECO:0000256" key="5">
    <source>
        <dbReference type="ARBA" id="ARBA00046288"/>
    </source>
</evidence>
<dbReference type="PANTHER" id="PTHR13683">
    <property type="entry name" value="ASPARTYL PROTEASES"/>
    <property type="match status" value="1"/>
</dbReference>
<dbReference type="InterPro" id="IPR034164">
    <property type="entry name" value="Pepsin-like_dom"/>
</dbReference>